<protein>
    <recommendedName>
        <fullName evidence="6 11">Coproporphyrinogen III oxidase</fullName>
        <ecNumber evidence="5 11">1.3.3.15</ecNumber>
    </recommendedName>
</protein>
<comment type="function">
    <text evidence="11">Involved in coproporphyrin-dependent heme b biosynthesis. Catalyzes the oxidation of coproporphyrinogen III to coproporphyrin III.</text>
</comment>
<keyword evidence="14" id="KW-1185">Reference proteome</keyword>
<comment type="subcellular location">
    <subcellularLocation>
        <location evidence="11">Cytoplasm</location>
    </subcellularLocation>
</comment>
<keyword evidence="10 11" id="KW-0350">Heme biosynthesis</keyword>
<dbReference type="InterPro" id="IPR050464">
    <property type="entry name" value="Zeta_carotene_desat/Oxidored"/>
</dbReference>
<gene>
    <name evidence="13" type="primary">hemY</name>
    <name evidence="13" type="ORF">GCM10022378_11080</name>
</gene>
<feature type="domain" description="Amine oxidase" evidence="12">
    <location>
        <begin position="11"/>
        <end position="457"/>
    </location>
</feature>
<evidence type="ECO:0000256" key="3">
    <source>
        <dbReference type="ARBA" id="ARBA00004744"/>
    </source>
</evidence>
<organism evidence="13 14">
    <name type="scientific">Salinicoccus jeotgali</name>
    <dbReference type="NCBI Taxonomy" id="381634"/>
    <lineage>
        <taxon>Bacteria</taxon>
        <taxon>Bacillati</taxon>
        <taxon>Bacillota</taxon>
        <taxon>Bacilli</taxon>
        <taxon>Bacillales</taxon>
        <taxon>Staphylococcaceae</taxon>
        <taxon>Salinicoccus</taxon>
    </lineage>
</organism>
<comment type="caution">
    <text evidence="13">The sequence shown here is derived from an EMBL/GenBank/DDBJ whole genome shotgun (WGS) entry which is preliminary data.</text>
</comment>
<dbReference type="InterPro" id="IPR002937">
    <property type="entry name" value="Amino_oxidase"/>
</dbReference>
<dbReference type="Gene3D" id="1.10.3110.10">
    <property type="entry name" value="protoporphyrinogen ix oxidase, domain 3"/>
    <property type="match status" value="1"/>
</dbReference>
<dbReference type="NCBIfam" id="NF008845">
    <property type="entry name" value="PRK11883.1-5"/>
    <property type="match status" value="1"/>
</dbReference>
<evidence type="ECO:0000256" key="5">
    <source>
        <dbReference type="ARBA" id="ARBA00012402"/>
    </source>
</evidence>
<evidence type="ECO:0000256" key="2">
    <source>
        <dbReference type="ARBA" id="ARBA00001974"/>
    </source>
</evidence>
<dbReference type="PANTHER" id="PTHR42923:SF3">
    <property type="entry name" value="PROTOPORPHYRINOGEN OXIDASE"/>
    <property type="match status" value="1"/>
</dbReference>
<evidence type="ECO:0000256" key="4">
    <source>
        <dbReference type="ARBA" id="ARBA00008310"/>
    </source>
</evidence>
<keyword evidence="11" id="KW-0963">Cytoplasm</keyword>
<dbReference type="NCBIfam" id="TIGR00562">
    <property type="entry name" value="proto_IX_ox"/>
    <property type="match status" value="1"/>
</dbReference>
<evidence type="ECO:0000313" key="13">
    <source>
        <dbReference type="EMBL" id="GAA3722820.1"/>
    </source>
</evidence>
<evidence type="ECO:0000256" key="11">
    <source>
        <dbReference type="RuleBase" id="RU364052"/>
    </source>
</evidence>
<comment type="catalytic activity">
    <reaction evidence="1">
        <text>coproporphyrinogen III + 3 O2 = coproporphyrin III + 3 H2O2</text>
        <dbReference type="Rhea" id="RHEA:43436"/>
        <dbReference type="ChEBI" id="CHEBI:15379"/>
        <dbReference type="ChEBI" id="CHEBI:16240"/>
        <dbReference type="ChEBI" id="CHEBI:57309"/>
        <dbReference type="ChEBI" id="CHEBI:131725"/>
        <dbReference type="EC" id="1.3.3.15"/>
    </reaction>
    <physiologicalReaction direction="left-to-right" evidence="1">
        <dbReference type="Rhea" id="RHEA:43437"/>
    </physiologicalReaction>
</comment>
<comment type="cofactor">
    <cofactor evidence="2 11">
        <name>FAD</name>
        <dbReference type="ChEBI" id="CHEBI:57692"/>
    </cofactor>
</comment>
<dbReference type="EMBL" id="BAABCK010000021">
    <property type="protein sequence ID" value="GAA3722820.1"/>
    <property type="molecule type" value="Genomic_DNA"/>
</dbReference>
<evidence type="ECO:0000256" key="10">
    <source>
        <dbReference type="ARBA" id="ARBA00023133"/>
    </source>
</evidence>
<dbReference type="Gene3D" id="3.50.50.60">
    <property type="entry name" value="FAD/NAD(P)-binding domain"/>
    <property type="match status" value="1"/>
</dbReference>
<comment type="pathway">
    <text evidence="3 11">Porphyrin-containing compound metabolism; protoheme biosynthesis.</text>
</comment>
<evidence type="ECO:0000256" key="1">
    <source>
        <dbReference type="ARBA" id="ARBA00001755"/>
    </source>
</evidence>
<evidence type="ECO:0000256" key="6">
    <source>
        <dbReference type="ARBA" id="ARBA00019046"/>
    </source>
</evidence>
<name>A0ABP7ESC3_9STAP</name>
<accession>A0ABP7ESC3</accession>
<evidence type="ECO:0000313" key="14">
    <source>
        <dbReference type="Proteomes" id="UP001500920"/>
    </source>
</evidence>
<dbReference type="InterPro" id="IPR036188">
    <property type="entry name" value="FAD/NAD-bd_sf"/>
</dbReference>
<dbReference type="Gene3D" id="3.90.660.20">
    <property type="entry name" value="Protoporphyrinogen oxidase, mitochondrial, domain 2"/>
    <property type="match status" value="1"/>
</dbReference>
<dbReference type="InterPro" id="IPR004572">
    <property type="entry name" value="Protoporphyrinogen_oxidase"/>
</dbReference>
<keyword evidence="8 11" id="KW-0274">FAD</keyword>
<dbReference type="Pfam" id="PF01593">
    <property type="entry name" value="Amino_oxidase"/>
    <property type="match status" value="1"/>
</dbReference>
<sequence length="459" mass="51137">MKKIAVIGAGITGLSAAYYLSKLEDVEVDVYEKSDRAGGKINTYRKDGYAIELGPESYLARKQSMTDLAEEIGLGDDLVRNSTGTSYIYVNNKLSSLPKGSVLGMPTELVPFMTTDLISANAKLRAGVDFLKKPTPVYTDISVGHFFRGRLGDEVLENIIEPLLSGIYSTKIDELSLLSTFPHFKELEEQHGSLIKGVYHQKNQKAGGAKTPTGKKQGQFLQFKHGLQSFIDRLKETTEQQGASMHFGYDVSAIKKHGKRYRLTANERTKEYDNIIVTTPHFQYKRWFNDLSLEYFKHMEATSVATVVMAFDENQVKNDIDGTGFVVSRKMDTTITACTWTSKKWTYSAPEGKALLRAYVGRPGDPIVNEKDDDEIIRLARKDLDDIMTINGEPELSIVTRLKNSMPQYKVGHKEMIAGIKEYMAKQYPGIILTGASHNGVGLPDCVDQAIEAVESISE</sequence>
<dbReference type="PRINTS" id="PR00419">
    <property type="entry name" value="ADXRDTASE"/>
</dbReference>
<evidence type="ECO:0000259" key="12">
    <source>
        <dbReference type="Pfam" id="PF01593"/>
    </source>
</evidence>
<evidence type="ECO:0000256" key="9">
    <source>
        <dbReference type="ARBA" id="ARBA00023002"/>
    </source>
</evidence>
<dbReference type="SUPFAM" id="SSF54373">
    <property type="entry name" value="FAD-linked reductases, C-terminal domain"/>
    <property type="match status" value="1"/>
</dbReference>
<proteinExistence type="inferred from homology"/>
<dbReference type="PANTHER" id="PTHR42923">
    <property type="entry name" value="PROTOPORPHYRINOGEN OXIDASE"/>
    <property type="match status" value="1"/>
</dbReference>
<dbReference type="SUPFAM" id="SSF51905">
    <property type="entry name" value="FAD/NAD(P)-binding domain"/>
    <property type="match status" value="1"/>
</dbReference>
<dbReference type="RefSeq" id="WP_344702238.1">
    <property type="nucleotide sequence ID" value="NZ_BAABCK010000021.1"/>
</dbReference>
<dbReference type="Proteomes" id="UP001500920">
    <property type="component" value="Unassembled WGS sequence"/>
</dbReference>
<keyword evidence="7 11" id="KW-0285">Flavoprotein</keyword>
<evidence type="ECO:0000256" key="8">
    <source>
        <dbReference type="ARBA" id="ARBA00022827"/>
    </source>
</evidence>
<dbReference type="EC" id="1.3.3.15" evidence="5 11"/>
<keyword evidence="9 11" id="KW-0560">Oxidoreductase</keyword>
<evidence type="ECO:0000256" key="7">
    <source>
        <dbReference type="ARBA" id="ARBA00022630"/>
    </source>
</evidence>
<reference evidence="14" key="1">
    <citation type="journal article" date="2019" name="Int. J. Syst. Evol. Microbiol.">
        <title>The Global Catalogue of Microorganisms (GCM) 10K type strain sequencing project: providing services to taxonomists for standard genome sequencing and annotation.</title>
        <authorList>
            <consortium name="The Broad Institute Genomics Platform"/>
            <consortium name="The Broad Institute Genome Sequencing Center for Infectious Disease"/>
            <person name="Wu L."/>
            <person name="Ma J."/>
        </authorList>
    </citation>
    <scope>NUCLEOTIDE SEQUENCE [LARGE SCALE GENOMIC DNA]</scope>
    <source>
        <strain evidence="14">JCM 16981</strain>
    </source>
</reference>
<comment type="similarity">
    <text evidence="4 11">Belongs to the protoporphyrinogen/coproporphyrinogen oxidase family. Coproporphyrinogen III oxidase subfamily.</text>
</comment>